<comment type="caution">
    <text evidence="1">The sequence shown here is derived from an EMBL/GenBank/DDBJ whole genome shotgun (WGS) entry which is preliminary data.</text>
</comment>
<reference evidence="1 2" key="1">
    <citation type="submission" date="2024-04" db="EMBL/GenBank/DDBJ databases">
        <title>Genome assembly C_amara_ONT_v2.</title>
        <authorList>
            <person name="Yant L."/>
            <person name="Moore C."/>
            <person name="Slenker M."/>
        </authorList>
    </citation>
    <scope>NUCLEOTIDE SEQUENCE [LARGE SCALE GENOMIC DNA]</scope>
    <source>
        <tissue evidence="1">Leaf</tissue>
    </source>
</reference>
<evidence type="ECO:0000313" key="1">
    <source>
        <dbReference type="EMBL" id="KAL1199299.1"/>
    </source>
</evidence>
<organism evidence="1 2">
    <name type="scientific">Cardamine amara subsp. amara</name>
    <dbReference type="NCBI Taxonomy" id="228776"/>
    <lineage>
        <taxon>Eukaryota</taxon>
        <taxon>Viridiplantae</taxon>
        <taxon>Streptophyta</taxon>
        <taxon>Embryophyta</taxon>
        <taxon>Tracheophyta</taxon>
        <taxon>Spermatophyta</taxon>
        <taxon>Magnoliopsida</taxon>
        <taxon>eudicotyledons</taxon>
        <taxon>Gunneridae</taxon>
        <taxon>Pentapetalae</taxon>
        <taxon>rosids</taxon>
        <taxon>malvids</taxon>
        <taxon>Brassicales</taxon>
        <taxon>Brassicaceae</taxon>
        <taxon>Cardamineae</taxon>
        <taxon>Cardamine</taxon>
    </lineage>
</organism>
<keyword evidence="2" id="KW-1185">Reference proteome</keyword>
<proteinExistence type="predicted"/>
<dbReference type="EMBL" id="JBANAX010000648">
    <property type="protein sequence ID" value="KAL1199299.1"/>
    <property type="molecule type" value="Genomic_DNA"/>
</dbReference>
<sequence>MQQFSYHSLGYDEDVYVKIFEKHMNYKLNKGRWRPGDMAMDRGWFCSSSSCVIETMLYSLLCGMIKLYVSKEKYWKYLKGLAKCFGLHRYIDAKMTGNGGKLAIMWETIMYNNECQSSEYHVIGACFITY</sequence>
<dbReference type="Proteomes" id="UP001558713">
    <property type="component" value="Unassembled WGS sequence"/>
</dbReference>
<name>A0ABD1A883_CARAN</name>
<evidence type="ECO:0000313" key="2">
    <source>
        <dbReference type="Proteomes" id="UP001558713"/>
    </source>
</evidence>
<dbReference type="AlphaFoldDB" id="A0ABD1A883"/>
<protein>
    <submittedName>
        <fullName evidence="1">F-box/kelch-repeat protein</fullName>
    </submittedName>
</protein>
<gene>
    <name evidence="1" type="ORF">V5N11_016137</name>
</gene>
<accession>A0ABD1A883</accession>